<evidence type="ECO:0000256" key="2">
    <source>
        <dbReference type="ARBA" id="ARBA00022741"/>
    </source>
</evidence>
<keyword evidence="5" id="KW-0436">Ligase</keyword>
<dbReference type="GO" id="GO:0046872">
    <property type="term" value="F:metal ion binding"/>
    <property type="evidence" value="ECO:0007669"/>
    <property type="project" value="UniProtKB-KW"/>
</dbReference>
<dbReference type="PANTHER" id="PTHR23407">
    <property type="entry name" value="ATPASE INHIBITOR/5-FORMYLTETRAHYDROFOLATE CYCLO-LIGASE"/>
    <property type="match status" value="1"/>
</dbReference>
<keyword evidence="2 4" id="KW-0547">Nucleotide-binding</keyword>
<dbReference type="InterPro" id="IPR002698">
    <property type="entry name" value="FTHF_cligase"/>
</dbReference>
<protein>
    <recommendedName>
        <fullName evidence="4">5-formyltetrahydrofolate cyclo-ligase</fullName>
        <ecNumber evidence="4">6.3.3.2</ecNumber>
    </recommendedName>
</protein>
<organism evidence="5 6">
    <name type="scientific">Shinella sumterensis</name>
    <dbReference type="NCBI Taxonomy" id="1967501"/>
    <lineage>
        <taxon>Bacteria</taxon>
        <taxon>Pseudomonadati</taxon>
        <taxon>Pseudomonadota</taxon>
        <taxon>Alphaproteobacteria</taxon>
        <taxon>Hyphomicrobiales</taxon>
        <taxon>Rhizobiaceae</taxon>
        <taxon>Shinella</taxon>
    </lineage>
</organism>
<gene>
    <name evidence="5" type="ORF">Q9313_14375</name>
</gene>
<dbReference type="GO" id="GO:0030272">
    <property type="term" value="F:5-formyltetrahydrofolate cyclo-ligase activity"/>
    <property type="evidence" value="ECO:0007669"/>
    <property type="project" value="UniProtKB-EC"/>
</dbReference>
<keyword evidence="4" id="KW-0460">Magnesium</keyword>
<dbReference type="Proteomes" id="UP001234585">
    <property type="component" value="Chromosome"/>
</dbReference>
<dbReference type="SUPFAM" id="SSF100950">
    <property type="entry name" value="NagB/RpiA/CoA transferase-like"/>
    <property type="match status" value="1"/>
</dbReference>
<comment type="cofactor">
    <cofactor evidence="4">
        <name>Mg(2+)</name>
        <dbReference type="ChEBI" id="CHEBI:18420"/>
    </cofactor>
</comment>
<sequence>MDDDDKPASLASPACFLHEVDPAYAGLPDPDAPRDWPQVNRWRKAERDRLIAARLAVPAETRAAFGASIAEQVLAEIGAAAGLVVSGYWPFRGEPDLRPLLQNLAGSGARTALPVVIAKGQPLEFHAWRPGDPLERGVWNIPIPAAHAPVIPDIVLAPVVGYDPACYRLGYGGGFFDRTLAALPRRPRVIGVGYSGARCATIHPQPHDIAMDVIVTENGVVRPYASTTRVLT</sequence>
<dbReference type="InterPro" id="IPR037171">
    <property type="entry name" value="NagB/RpiA_transferase-like"/>
</dbReference>
<dbReference type="GO" id="GO:0009396">
    <property type="term" value="P:folic acid-containing compound biosynthetic process"/>
    <property type="evidence" value="ECO:0007669"/>
    <property type="project" value="TreeGrafter"/>
</dbReference>
<evidence type="ECO:0000256" key="3">
    <source>
        <dbReference type="ARBA" id="ARBA00022840"/>
    </source>
</evidence>
<name>A0AA50CJ48_9HYPH</name>
<dbReference type="PANTHER" id="PTHR23407:SF1">
    <property type="entry name" value="5-FORMYLTETRAHYDROFOLATE CYCLO-LIGASE"/>
    <property type="match status" value="1"/>
</dbReference>
<evidence type="ECO:0000313" key="5">
    <source>
        <dbReference type="EMBL" id="WLR96875.1"/>
    </source>
</evidence>
<dbReference type="Gene3D" id="3.40.50.10420">
    <property type="entry name" value="NagB/RpiA/CoA transferase-like"/>
    <property type="match status" value="1"/>
</dbReference>
<evidence type="ECO:0000256" key="1">
    <source>
        <dbReference type="ARBA" id="ARBA00010638"/>
    </source>
</evidence>
<dbReference type="EMBL" id="CP132302">
    <property type="protein sequence ID" value="WLR96875.1"/>
    <property type="molecule type" value="Genomic_DNA"/>
</dbReference>
<dbReference type="NCBIfam" id="TIGR02727">
    <property type="entry name" value="MTHFS_bact"/>
    <property type="match status" value="1"/>
</dbReference>
<keyword evidence="6" id="KW-1185">Reference proteome</keyword>
<evidence type="ECO:0000256" key="4">
    <source>
        <dbReference type="RuleBase" id="RU361279"/>
    </source>
</evidence>
<accession>A0AA50CJ48</accession>
<dbReference type="Pfam" id="PF01812">
    <property type="entry name" value="5-FTHF_cyc-lig"/>
    <property type="match status" value="1"/>
</dbReference>
<keyword evidence="4" id="KW-0479">Metal-binding</keyword>
<evidence type="ECO:0000313" key="6">
    <source>
        <dbReference type="Proteomes" id="UP001234585"/>
    </source>
</evidence>
<dbReference type="InterPro" id="IPR024185">
    <property type="entry name" value="FTHF_cligase-like_sf"/>
</dbReference>
<reference evidence="5 6" key="1">
    <citation type="submission" date="2023-08" db="EMBL/GenBank/DDBJ databases">
        <title>Pathogen: clinical or host-associated sample.</title>
        <authorList>
            <person name="Hergert J."/>
            <person name="Casey R."/>
            <person name="Wagner J."/>
            <person name="Young E.L."/>
            <person name="Oakeson K.F."/>
        </authorList>
    </citation>
    <scope>NUCLEOTIDE SEQUENCE [LARGE SCALE GENOMIC DNA]</scope>
    <source>
        <strain evidence="5 6">1760953</strain>
    </source>
</reference>
<dbReference type="GO" id="GO:0005524">
    <property type="term" value="F:ATP binding"/>
    <property type="evidence" value="ECO:0007669"/>
    <property type="project" value="UniProtKB-KW"/>
</dbReference>
<proteinExistence type="inferred from homology"/>
<dbReference type="RefSeq" id="WP_306037074.1">
    <property type="nucleotide sequence ID" value="NZ_CP132302.1"/>
</dbReference>
<dbReference type="GO" id="GO:0035999">
    <property type="term" value="P:tetrahydrofolate interconversion"/>
    <property type="evidence" value="ECO:0007669"/>
    <property type="project" value="TreeGrafter"/>
</dbReference>
<comment type="catalytic activity">
    <reaction evidence="4">
        <text>(6S)-5-formyl-5,6,7,8-tetrahydrofolate + ATP = (6R)-5,10-methenyltetrahydrofolate + ADP + phosphate</text>
        <dbReference type="Rhea" id="RHEA:10488"/>
        <dbReference type="ChEBI" id="CHEBI:30616"/>
        <dbReference type="ChEBI" id="CHEBI:43474"/>
        <dbReference type="ChEBI" id="CHEBI:57455"/>
        <dbReference type="ChEBI" id="CHEBI:57457"/>
        <dbReference type="ChEBI" id="CHEBI:456216"/>
        <dbReference type="EC" id="6.3.3.2"/>
    </reaction>
</comment>
<keyword evidence="3 4" id="KW-0067">ATP-binding</keyword>
<comment type="similarity">
    <text evidence="1 4">Belongs to the 5-formyltetrahydrofolate cyclo-ligase family.</text>
</comment>
<dbReference type="AlphaFoldDB" id="A0AA50CJ48"/>
<dbReference type="EC" id="6.3.3.2" evidence="4"/>